<evidence type="ECO:0000313" key="3">
    <source>
        <dbReference type="Proteomes" id="UP000015102"/>
    </source>
</evidence>
<proteinExistence type="predicted"/>
<dbReference type="AlphaFoldDB" id="T1GMH4"/>
<organism evidence="2 3">
    <name type="scientific">Megaselia scalaris</name>
    <name type="common">Humpbacked fly</name>
    <name type="synonym">Phora scalaris</name>
    <dbReference type="NCBI Taxonomy" id="36166"/>
    <lineage>
        <taxon>Eukaryota</taxon>
        <taxon>Metazoa</taxon>
        <taxon>Ecdysozoa</taxon>
        <taxon>Arthropoda</taxon>
        <taxon>Hexapoda</taxon>
        <taxon>Insecta</taxon>
        <taxon>Pterygota</taxon>
        <taxon>Neoptera</taxon>
        <taxon>Endopterygota</taxon>
        <taxon>Diptera</taxon>
        <taxon>Brachycera</taxon>
        <taxon>Muscomorpha</taxon>
        <taxon>Platypezoidea</taxon>
        <taxon>Phoridae</taxon>
        <taxon>Megaseliini</taxon>
        <taxon>Megaselia</taxon>
    </lineage>
</organism>
<protein>
    <submittedName>
        <fullName evidence="2">Uncharacterized protein</fullName>
    </submittedName>
</protein>
<reference evidence="2" key="2">
    <citation type="submission" date="2015-06" db="UniProtKB">
        <authorList>
            <consortium name="EnsemblMetazoa"/>
        </authorList>
    </citation>
    <scope>IDENTIFICATION</scope>
</reference>
<dbReference type="EnsemblMetazoa" id="MESCA004748-RA">
    <property type="protein sequence ID" value="MESCA004748-PA"/>
    <property type="gene ID" value="MESCA004748"/>
</dbReference>
<dbReference type="Proteomes" id="UP000015102">
    <property type="component" value="Unassembled WGS sequence"/>
</dbReference>
<keyword evidence="3" id="KW-1185">Reference proteome</keyword>
<sequence>MKIKAINALNLANSPKIPLKNTVLEGNQHHHGDDDFELWDQSQMYRSENNQYR</sequence>
<feature type="region of interest" description="Disordered" evidence="1">
    <location>
        <begin position="26"/>
        <end position="53"/>
    </location>
</feature>
<accession>T1GMH4</accession>
<dbReference type="HOGENOM" id="CLU_3071069_0_0_1"/>
<dbReference type="EMBL" id="CAQQ02018860">
    <property type="status" value="NOT_ANNOTATED_CDS"/>
    <property type="molecule type" value="Genomic_DNA"/>
</dbReference>
<reference evidence="3" key="1">
    <citation type="submission" date="2013-02" db="EMBL/GenBank/DDBJ databases">
        <authorList>
            <person name="Hughes D."/>
        </authorList>
    </citation>
    <scope>NUCLEOTIDE SEQUENCE</scope>
    <source>
        <strain>Durham</strain>
        <strain evidence="3">NC isolate 2 -- Noor lab</strain>
    </source>
</reference>
<evidence type="ECO:0000313" key="2">
    <source>
        <dbReference type="EnsemblMetazoa" id="MESCA004748-PA"/>
    </source>
</evidence>
<name>T1GMH4_MEGSC</name>
<evidence type="ECO:0000256" key="1">
    <source>
        <dbReference type="SAM" id="MobiDB-lite"/>
    </source>
</evidence>
<feature type="compositionally biased region" description="Polar residues" evidence="1">
    <location>
        <begin position="40"/>
        <end position="53"/>
    </location>
</feature>